<dbReference type="AlphaFoldDB" id="A0A2S7K6W1"/>
<keyword evidence="2" id="KW-1185">Reference proteome</keyword>
<evidence type="ECO:0000313" key="2">
    <source>
        <dbReference type="Proteomes" id="UP000239504"/>
    </source>
</evidence>
<dbReference type="EMBL" id="PJCH01000005">
    <property type="protein sequence ID" value="PQA88255.1"/>
    <property type="molecule type" value="Genomic_DNA"/>
</dbReference>
<name>A0A2S7K6W1_9PROT</name>
<organism evidence="1 2">
    <name type="scientific">Hyphococcus luteus</name>
    <dbReference type="NCBI Taxonomy" id="2058213"/>
    <lineage>
        <taxon>Bacteria</taxon>
        <taxon>Pseudomonadati</taxon>
        <taxon>Pseudomonadota</taxon>
        <taxon>Alphaproteobacteria</taxon>
        <taxon>Parvularculales</taxon>
        <taxon>Parvularculaceae</taxon>
        <taxon>Hyphococcus</taxon>
    </lineage>
</organism>
<dbReference type="Proteomes" id="UP000239504">
    <property type="component" value="Unassembled WGS sequence"/>
</dbReference>
<accession>A0A2S7K6W1</accession>
<proteinExistence type="predicted"/>
<sequence length="101" mass="11310">MRILWMVNRIADPAIHERMGKADSNALIDGRVHILTFAFADRMPAGKLRTIALAEIPACSQDDVMQIDIPPITDIHPMIFIRLGRRALDATRKAGQNAQHK</sequence>
<comment type="caution">
    <text evidence="1">The sequence shown here is derived from an EMBL/GenBank/DDBJ whole genome shotgun (WGS) entry which is preliminary data.</text>
</comment>
<evidence type="ECO:0000313" key="1">
    <source>
        <dbReference type="EMBL" id="PQA88255.1"/>
    </source>
</evidence>
<gene>
    <name evidence="1" type="ORF">CW354_08115</name>
</gene>
<reference evidence="1 2" key="1">
    <citation type="submission" date="2017-12" db="EMBL/GenBank/DDBJ databases">
        <authorList>
            <person name="Hurst M.R.H."/>
        </authorList>
    </citation>
    <scope>NUCLEOTIDE SEQUENCE [LARGE SCALE GENOMIC DNA]</scope>
    <source>
        <strain evidence="1 2">SY-3-19</strain>
    </source>
</reference>
<protein>
    <submittedName>
        <fullName evidence="1">Uncharacterized protein</fullName>
    </submittedName>
</protein>